<dbReference type="Pfam" id="PF02453">
    <property type="entry name" value="Reticulon"/>
    <property type="match status" value="1"/>
</dbReference>
<evidence type="ECO:0000256" key="3">
    <source>
        <dbReference type="ARBA" id="ARBA00022824"/>
    </source>
</evidence>
<evidence type="ECO:0000256" key="5">
    <source>
        <dbReference type="ARBA" id="ARBA00023136"/>
    </source>
</evidence>
<evidence type="ECO:0000256" key="2">
    <source>
        <dbReference type="ARBA" id="ARBA00022692"/>
    </source>
</evidence>
<dbReference type="InterPro" id="IPR045064">
    <property type="entry name" value="Reticulon-like"/>
</dbReference>
<comment type="caution">
    <text evidence="9">The sequence shown here is derived from an EMBL/GenBank/DDBJ whole genome shotgun (WGS) entry which is preliminary data.</text>
</comment>
<dbReference type="GO" id="GO:0009617">
    <property type="term" value="P:response to bacterium"/>
    <property type="evidence" value="ECO:0007669"/>
    <property type="project" value="InterPro"/>
</dbReference>
<evidence type="ECO:0000313" key="10">
    <source>
        <dbReference type="Proteomes" id="UP000306102"/>
    </source>
</evidence>
<evidence type="ECO:0000256" key="7">
    <source>
        <dbReference type="SAM" id="MobiDB-lite"/>
    </source>
</evidence>
<evidence type="ECO:0000313" key="9">
    <source>
        <dbReference type="EMBL" id="THF95685.1"/>
    </source>
</evidence>
<keyword evidence="2 6" id="KW-0812">Transmembrane</keyword>
<dbReference type="Proteomes" id="UP000306102">
    <property type="component" value="Unassembled WGS sequence"/>
</dbReference>
<evidence type="ECO:0000256" key="6">
    <source>
        <dbReference type="RuleBase" id="RU363132"/>
    </source>
</evidence>
<dbReference type="InterPro" id="IPR003388">
    <property type="entry name" value="Reticulon"/>
</dbReference>
<keyword evidence="4 6" id="KW-1133">Transmembrane helix</keyword>
<feature type="transmembrane region" description="Helical" evidence="6">
    <location>
        <begin position="105"/>
        <end position="126"/>
    </location>
</feature>
<keyword evidence="10" id="KW-1185">Reference proteome</keyword>
<reference evidence="9 10" key="1">
    <citation type="journal article" date="2018" name="Proc. Natl. Acad. Sci. U.S.A.">
        <title>Draft genome sequence of Camellia sinensis var. sinensis provides insights into the evolution of the tea genome and tea quality.</title>
        <authorList>
            <person name="Wei C."/>
            <person name="Yang H."/>
            <person name="Wang S."/>
            <person name="Zhao J."/>
            <person name="Liu C."/>
            <person name="Gao L."/>
            <person name="Xia E."/>
            <person name="Lu Y."/>
            <person name="Tai Y."/>
            <person name="She G."/>
            <person name="Sun J."/>
            <person name="Cao H."/>
            <person name="Tong W."/>
            <person name="Gao Q."/>
            <person name="Li Y."/>
            <person name="Deng W."/>
            <person name="Jiang X."/>
            <person name="Wang W."/>
            <person name="Chen Q."/>
            <person name="Zhang S."/>
            <person name="Li H."/>
            <person name="Wu J."/>
            <person name="Wang P."/>
            <person name="Li P."/>
            <person name="Shi C."/>
            <person name="Zheng F."/>
            <person name="Jian J."/>
            <person name="Huang B."/>
            <person name="Shan D."/>
            <person name="Shi M."/>
            <person name="Fang C."/>
            <person name="Yue Y."/>
            <person name="Li F."/>
            <person name="Li D."/>
            <person name="Wei S."/>
            <person name="Han B."/>
            <person name="Jiang C."/>
            <person name="Yin Y."/>
            <person name="Xia T."/>
            <person name="Zhang Z."/>
            <person name="Bennetzen J.L."/>
            <person name="Zhao S."/>
            <person name="Wan X."/>
        </authorList>
    </citation>
    <scope>NUCLEOTIDE SEQUENCE [LARGE SCALE GENOMIC DNA]</scope>
    <source>
        <strain evidence="10">cv. Shuchazao</strain>
        <tissue evidence="9">Leaf</tissue>
    </source>
</reference>
<proteinExistence type="predicted"/>
<dbReference type="AlphaFoldDB" id="A0A4S4D3C7"/>
<dbReference type="PANTHER" id="PTHR10994">
    <property type="entry name" value="RETICULON"/>
    <property type="match status" value="1"/>
</dbReference>
<feature type="compositionally biased region" description="Basic and acidic residues" evidence="7">
    <location>
        <begin position="19"/>
        <end position="32"/>
    </location>
</feature>
<feature type="transmembrane region" description="Helical" evidence="6">
    <location>
        <begin position="177"/>
        <end position="204"/>
    </location>
</feature>
<dbReference type="GO" id="GO:0005789">
    <property type="term" value="C:endoplasmic reticulum membrane"/>
    <property type="evidence" value="ECO:0007669"/>
    <property type="project" value="UniProtKB-SubCell"/>
</dbReference>
<evidence type="ECO:0000256" key="4">
    <source>
        <dbReference type="ARBA" id="ARBA00022989"/>
    </source>
</evidence>
<feature type="transmembrane region" description="Helical" evidence="6">
    <location>
        <begin position="82"/>
        <end position="98"/>
    </location>
</feature>
<accession>A0A4S4D3C7</accession>
<dbReference type="EMBL" id="SDRB02013201">
    <property type="protein sequence ID" value="THF95685.1"/>
    <property type="molecule type" value="Genomic_DNA"/>
</dbReference>
<evidence type="ECO:0000256" key="1">
    <source>
        <dbReference type="ARBA" id="ARBA00004477"/>
    </source>
</evidence>
<feature type="compositionally biased region" description="Polar residues" evidence="7">
    <location>
        <begin position="33"/>
        <end position="42"/>
    </location>
</feature>
<keyword evidence="5 6" id="KW-0472">Membrane</keyword>
<dbReference type="PROSITE" id="PS50845">
    <property type="entry name" value="RETICULON"/>
    <property type="match status" value="1"/>
</dbReference>
<comment type="subcellular location">
    <subcellularLocation>
        <location evidence="1 6">Endoplasmic reticulum membrane</location>
        <topology evidence="1 6">Multi-pass membrane protein</topology>
    </subcellularLocation>
</comment>
<feature type="domain" description="Reticulon" evidence="8">
    <location>
        <begin position="72"/>
        <end position="259"/>
    </location>
</feature>
<name>A0A4S4D3C7_CAMSN</name>
<organism evidence="9 10">
    <name type="scientific">Camellia sinensis var. sinensis</name>
    <name type="common">China tea</name>
    <dbReference type="NCBI Taxonomy" id="542762"/>
    <lineage>
        <taxon>Eukaryota</taxon>
        <taxon>Viridiplantae</taxon>
        <taxon>Streptophyta</taxon>
        <taxon>Embryophyta</taxon>
        <taxon>Tracheophyta</taxon>
        <taxon>Spermatophyta</taxon>
        <taxon>Magnoliopsida</taxon>
        <taxon>eudicotyledons</taxon>
        <taxon>Gunneridae</taxon>
        <taxon>Pentapetalae</taxon>
        <taxon>asterids</taxon>
        <taxon>Ericales</taxon>
        <taxon>Theaceae</taxon>
        <taxon>Camellia</taxon>
    </lineage>
</organism>
<dbReference type="PANTHER" id="PTHR10994:SF177">
    <property type="entry name" value="RETICULON-LIKE PROTEIN B15"/>
    <property type="match status" value="1"/>
</dbReference>
<keyword evidence="3 6" id="KW-0256">Endoplasmic reticulum</keyword>
<evidence type="ECO:0000259" key="8">
    <source>
        <dbReference type="PROSITE" id="PS50845"/>
    </source>
</evidence>
<gene>
    <name evidence="9" type="ORF">TEA_029404</name>
</gene>
<sequence length="259" mass="29315">MMADPAGDGSGICTSSESVEEKNKEAADDHQFESSSCSPSSDNKIDNHSFSKKPRLFGRQKSVHVVLGGGKSADIILWRNKQISAGMLASATVIWLLFEWIEYHLLTFVCHSLILSLAMLFLFSNLSSFANNSSPKFPEFEMPEDLLVRIALLLRDQLNLAIATFREVALGKDLKKFLYITVGLWVISVVSSWFDFLTLLYIMFVMLQTIPFLYEMNEDQVDTYAEKAMVEIKKQYAVLDGKVIQKIPKLPFIKDDKHD</sequence>
<protein>
    <recommendedName>
        <fullName evidence="6">Reticulon-like protein</fullName>
    </recommendedName>
</protein>
<feature type="region of interest" description="Disordered" evidence="7">
    <location>
        <begin position="1"/>
        <end position="46"/>
    </location>
</feature>